<comment type="caution">
    <text evidence="2">The sequence shown here is derived from an EMBL/GenBank/DDBJ whole genome shotgun (WGS) entry which is preliminary data.</text>
</comment>
<dbReference type="AlphaFoldDB" id="A0AAD7BJD9"/>
<name>A0AAD7BJD9_MYCRO</name>
<sequence>MFELPQGSSSAVDGQDDDHPIDLDKSGIQNAEFCHLLVFLYDQDEVVAPAPMEYFLSILKLSVLWRIPTAVKYVTNQLPTHPDFTPAIQIQLSRCRAHMGVVAFYKLVQLKSTITEFKAALAFNPPDVHHSFSCIDENICSRLWESFWWGGYAKQLLHPDNTKPPAAILLEVDASKGILSHMPPACLQNTMDAIWEDNPFNHEQEQIEEASRAISEWMAALY</sequence>
<feature type="compositionally biased region" description="Polar residues" evidence="1">
    <location>
        <begin position="1"/>
        <end position="12"/>
    </location>
</feature>
<organism evidence="2 3">
    <name type="scientific">Mycena rosella</name>
    <name type="common">Pink bonnet</name>
    <name type="synonym">Agaricus rosellus</name>
    <dbReference type="NCBI Taxonomy" id="1033263"/>
    <lineage>
        <taxon>Eukaryota</taxon>
        <taxon>Fungi</taxon>
        <taxon>Dikarya</taxon>
        <taxon>Basidiomycota</taxon>
        <taxon>Agaricomycotina</taxon>
        <taxon>Agaricomycetes</taxon>
        <taxon>Agaricomycetidae</taxon>
        <taxon>Agaricales</taxon>
        <taxon>Marasmiineae</taxon>
        <taxon>Mycenaceae</taxon>
        <taxon>Mycena</taxon>
    </lineage>
</organism>
<gene>
    <name evidence="2" type="ORF">B0H17DRAFT_1151525</name>
</gene>
<dbReference type="EMBL" id="JARKIE010000639">
    <property type="protein sequence ID" value="KAJ7622972.1"/>
    <property type="molecule type" value="Genomic_DNA"/>
</dbReference>
<feature type="region of interest" description="Disordered" evidence="1">
    <location>
        <begin position="1"/>
        <end position="21"/>
    </location>
</feature>
<proteinExistence type="predicted"/>
<dbReference type="Proteomes" id="UP001221757">
    <property type="component" value="Unassembled WGS sequence"/>
</dbReference>
<protein>
    <recommendedName>
        <fullName evidence="4">BTB domain-containing protein</fullName>
    </recommendedName>
</protein>
<keyword evidence="3" id="KW-1185">Reference proteome</keyword>
<reference evidence="2" key="1">
    <citation type="submission" date="2023-03" db="EMBL/GenBank/DDBJ databases">
        <title>Massive genome expansion in bonnet fungi (Mycena s.s.) driven by repeated elements and novel gene families across ecological guilds.</title>
        <authorList>
            <consortium name="Lawrence Berkeley National Laboratory"/>
            <person name="Harder C.B."/>
            <person name="Miyauchi S."/>
            <person name="Viragh M."/>
            <person name="Kuo A."/>
            <person name="Thoen E."/>
            <person name="Andreopoulos B."/>
            <person name="Lu D."/>
            <person name="Skrede I."/>
            <person name="Drula E."/>
            <person name="Henrissat B."/>
            <person name="Morin E."/>
            <person name="Kohler A."/>
            <person name="Barry K."/>
            <person name="LaButti K."/>
            <person name="Morin E."/>
            <person name="Salamov A."/>
            <person name="Lipzen A."/>
            <person name="Mereny Z."/>
            <person name="Hegedus B."/>
            <person name="Baldrian P."/>
            <person name="Stursova M."/>
            <person name="Weitz H."/>
            <person name="Taylor A."/>
            <person name="Grigoriev I.V."/>
            <person name="Nagy L.G."/>
            <person name="Martin F."/>
            <person name="Kauserud H."/>
        </authorList>
    </citation>
    <scope>NUCLEOTIDE SEQUENCE</scope>
    <source>
        <strain evidence="2">CBHHK067</strain>
    </source>
</reference>
<evidence type="ECO:0000313" key="3">
    <source>
        <dbReference type="Proteomes" id="UP001221757"/>
    </source>
</evidence>
<evidence type="ECO:0000256" key="1">
    <source>
        <dbReference type="SAM" id="MobiDB-lite"/>
    </source>
</evidence>
<evidence type="ECO:0008006" key="4">
    <source>
        <dbReference type="Google" id="ProtNLM"/>
    </source>
</evidence>
<accession>A0AAD7BJD9</accession>
<evidence type="ECO:0000313" key="2">
    <source>
        <dbReference type="EMBL" id="KAJ7622972.1"/>
    </source>
</evidence>